<sequence length="72" mass="8318">MNNFEVFLYFTCFSLIGGAAFAMMWSNIQSINIEMRNPPKPKHPEAPAPGDELMYVDLSREKLESLYKQTEE</sequence>
<feature type="transmembrane region" description="Helical" evidence="1">
    <location>
        <begin position="6"/>
        <end position="26"/>
    </location>
</feature>
<dbReference type="EMBL" id="KJ019067">
    <property type="protein sequence ID" value="AIX23667.1"/>
    <property type="molecule type" value="Genomic_DNA"/>
</dbReference>
<dbReference type="EMBL" id="KJ019135">
    <property type="protein sequence ID" value="AIX39708.1"/>
    <property type="molecule type" value="Genomic_DNA"/>
</dbReference>
<evidence type="ECO:0000313" key="13">
    <source>
        <dbReference type="EMBL" id="AIX28118.1"/>
    </source>
</evidence>
<dbReference type="Proteomes" id="UP000185409">
    <property type="component" value="Segment"/>
</dbReference>
<gene>
    <name evidence="18" type="ORF">Syn7803C101_190</name>
    <name evidence="19" type="ORF">Syn7803C104_192</name>
    <name evidence="20" type="ORF">Syn7803C107_190</name>
    <name evidence="21" type="ORF">Syn7803C26_190</name>
    <name evidence="22" type="ORF">Syn7803C31_193</name>
    <name evidence="23" type="ORF">Syn7803C33_190</name>
    <name evidence="24" type="ORF">Syn7803C38_189</name>
    <name evidence="2" type="ORF">Syn7803C42_191</name>
    <name evidence="3" type="ORF">Syn7803C47_191</name>
    <name evidence="4" type="ORF">Syn7803C53_190</name>
    <name evidence="5" type="ORF">Syn7803C59_191</name>
    <name evidence="6" type="ORF">Syn7803C60_188</name>
    <name evidence="7" type="ORF">Syn7803C86_191</name>
    <name evidence="8" type="ORF">Syn7803C99_189</name>
    <name evidence="9" type="ORF">Syn7803US101_188</name>
    <name evidence="10" type="ORF">Syn7803US112_194</name>
    <name evidence="11" type="ORF">Syn7803US117_188</name>
    <name evidence="12" type="ORF">Syn7803US123_191</name>
    <name evidence="13" type="ORF">Syn7803US19_189</name>
    <name evidence="14" type="ORF">Syn7803US1_190</name>
    <name evidence="15" type="ORF">Syn7803US60_188</name>
    <name evidence="16" type="ORF">Syn7803US62_188</name>
    <name evidence="17" type="ORF">Syn7803US79_191</name>
</gene>
<dbReference type="EMBL" id="KJ019033">
    <property type="protein sequence ID" value="AIX15887.1"/>
    <property type="molecule type" value="Genomic_DNA"/>
</dbReference>
<evidence type="ECO:0000313" key="14">
    <source>
        <dbReference type="EMBL" id="AIX28326.1"/>
    </source>
</evidence>
<dbReference type="EMBL" id="KJ019114">
    <property type="protein sequence ID" value="AIX35106.1"/>
    <property type="molecule type" value="Genomic_DNA"/>
</dbReference>
<accession>A0A0E3EMF7</accession>
<evidence type="ECO:0000313" key="9">
    <source>
        <dbReference type="EMBL" id="AIX23667.1"/>
    </source>
</evidence>
<evidence type="ECO:0000313" key="12">
    <source>
        <dbReference type="EMBL" id="AIX27342.1"/>
    </source>
</evidence>
<dbReference type="Proteomes" id="UP000185387">
    <property type="component" value="Segment"/>
</dbReference>
<dbReference type="Proteomes" id="UP000185393">
    <property type="component" value="Segment"/>
</dbReference>
<dbReference type="Proteomes" id="UP000185407">
    <property type="component" value="Segment"/>
</dbReference>
<evidence type="ECO:0000313" key="7">
    <source>
        <dbReference type="EMBL" id="AIX20871.1"/>
    </source>
</evidence>
<dbReference type="Proteomes" id="UP000185404">
    <property type="component" value="Segment"/>
</dbReference>
<dbReference type="Proteomes" id="UP000185395">
    <property type="component" value="Segment"/>
</dbReference>
<evidence type="ECO:0000256" key="1">
    <source>
        <dbReference type="SAM" id="Phobius"/>
    </source>
</evidence>
<evidence type="ECO:0000313" key="19">
    <source>
        <dbReference type="EMBL" id="AIX40136.1"/>
    </source>
</evidence>
<evidence type="ECO:0000313" key="20">
    <source>
        <dbReference type="EMBL" id="AIX40344.1"/>
    </source>
</evidence>
<dbReference type="Proteomes" id="UP000185394">
    <property type="component" value="Segment"/>
</dbReference>
<dbReference type="EMBL" id="KJ019116">
    <property type="protein sequence ID" value="AIX35529.1"/>
    <property type="molecule type" value="Genomic_DNA"/>
</dbReference>
<dbReference type="EMBL" id="KJ019039">
    <property type="protein sequence ID" value="AIX17204.1"/>
    <property type="molecule type" value="Genomic_DNA"/>
</dbReference>
<dbReference type="EMBL" id="KJ019157">
    <property type="protein sequence ID" value="AIX45325.1"/>
    <property type="molecule type" value="Genomic_DNA"/>
</dbReference>
<evidence type="ECO:0000313" key="15">
    <source>
        <dbReference type="EMBL" id="AIX35106.1"/>
    </source>
</evidence>
<dbReference type="EMBL" id="KJ019081">
    <property type="protein sequence ID" value="AIX26703.1"/>
    <property type="molecule type" value="Genomic_DNA"/>
</dbReference>
<dbReference type="Proteomes" id="UP000185391">
    <property type="component" value="Segment"/>
</dbReference>
<evidence type="ECO:0000313" key="26">
    <source>
        <dbReference type="Proteomes" id="UP000185387"/>
    </source>
</evidence>
<dbReference type="EMBL" id="KJ019158">
    <property type="protein sequence ID" value="AIX45533.1"/>
    <property type="molecule type" value="Genomic_DNA"/>
</dbReference>
<dbReference type="Proteomes" id="UP000185402">
    <property type="component" value="Segment"/>
</dbReference>
<keyword evidence="1" id="KW-1133">Transmembrane helix</keyword>
<proteinExistence type="predicted"/>
<dbReference type="Proteomes" id="UP000033004">
    <property type="component" value="Segment"/>
</dbReference>
<evidence type="ECO:0000313" key="11">
    <source>
        <dbReference type="EMBL" id="AIX26703.1"/>
    </source>
</evidence>
<dbReference type="EMBL" id="KJ019038">
    <property type="protein sequence ID" value="AIX16998.1"/>
    <property type="molecule type" value="Genomic_DNA"/>
</dbReference>
<dbReference type="EMBL" id="KJ019163">
    <property type="protein sequence ID" value="AIX46681.1"/>
    <property type="molecule type" value="Genomic_DNA"/>
</dbReference>
<evidence type="ECO:0000313" key="5">
    <source>
        <dbReference type="EMBL" id="AIX16998.1"/>
    </source>
</evidence>
<keyword evidence="1" id="KW-0812">Transmembrane</keyword>
<dbReference type="Proteomes" id="UP000185408">
    <property type="component" value="Segment"/>
</dbReference>
<evidence type="ECO:0000313" key="2">
    <source>
        <dbReference type="EMBL" id="AIX14376.1"/>
    </source>
</evidence>
<dbReference type="EMBL" id="KJ019088">
    <property type="protein sequence ID" value="AIX28326.1"/>
    <property type="molecule type" value="Genomic_DNA"/>
</dbReference>
<dbReference type="EMBL" id="KJ019087">
    <property type="protein sequence ID" value="AIX28118.1"/>
    <property type="molecule type" value="Genomic_DNA"/>
</dbReference>
<dbReference type="Proteomes" id="UP000185403">
    <property type="component" value="Segment"/>
</dbReference>
<dbReference type="Proteomes" id="UP000185388">
    <property type="component" value="Segment"/>
</dbReference>
<dbReference type="EMBL" id="KJ019122">
    <property type="protein sequence ID" value="AIX36827.1"/>
    <property type="molecule type" value="Genomic_DNA"/>
</dbReference>
<dbReference type="EMBL" id="KJ019084">
    <property type="protein sequence ID" value="AIX27342.1"/>
    <property type="molecule type" value="Genomic_DNA"/>
</dbReference>
<dbReference type="Proteomes" id="UP000185390">
    <property type="component" value="Segment"/>
</dbReference>
<evidence type="ECO:0000313" key="22">
    <source>
        <dbReference type="EMBL" id="AIX45325.1"/>
    </source>
</evidence>
<dbReference type="Proteomes" id="UP000185389">
    <property type="component" value="Segment"/>
</dbReference>
<evidence type="ECO:0000313" key="24">
    <source>
        <dbReference type="EMBL" id="AIX46681.1"/>
    </source>
</evidence>
<evidence type="ECO:0000313" key="16">
    <source>
        <dbReference type="EMBL" id="AIX35529.1"/>
    </source>
</evidence>
<dbReference type="Proteomes" id="UP000185396">
    <property type="component" value="Segment"/>
</dbReference>
<dbReference type="Proteomes" id="UP000185400">
    <property type="component" value="Segment"/>
</dbReference>
<evidence type="ECO:0000313" key="4">
    <source>
        <dbReference type="EMBL" id="AIX15887.1"/>
    </source>
</evidence>
<evidence type="ECO:0000313" key="3">
    <source>
        <dbReference type="EMBL" id="AIX15240.1"/>
    </source>
</evidence>
<dbReference type="Proteomes" id="UP000185406">
    <property type="component" value="Segment"/>
</dbReference>
<evidence type="ECO:0000313" key="10">
    <source>
        <dbReference type="EMBL" id="AIX25626.1"/>
    </source>
</evidence>
<evidence type="ECO:0000313" key="23">
    <source>
        <dbReference type="EMBL" id="AIX45533.1"/>
    </source>
</evidence>
<dbReference type="Proteomes" id="UP000185398">
    <property type="component" value="Segment"/>
</dbReference>
<name>A0A0E3EMF7_9CAUD</name>
<evidence type="ECO:0000313" key="25">
    <source>
        <dbReference type="Proteomes" id="UP000033004"/>
    </source>
</evidence>
<dbReference type="Proteomes" id="UP000185397">
    <property type="component" value="Segment"/>
</dbReference>
<dbReference type="EMBL" id="KJ019138">
    <property type="protein sequence ID" value="AIX40344.1"/>
    <property type="molecule type" value="Genomic_DNA"/>
</dbReference>
<dbReference type="EMBL" id="KJ019076">
    <property type="protein sequence ID" value="AIX25626.1"/>
    <property type="molecule type" value="Genomic_DNA"/>
</dbReference>
<keyword evidence="1" id="KW-0472">Membrane</keyword>
<evidence type="ECO:0000313" key="21">
    <source>
        <dbReference type="EMBL" id="AIX44402.1"/>
    </source>
</evidence>
<dbReference type="EMBL" id="KJ019065">
    <property type="protein sequence ID" value="AIX23172.1"/>
    <property type="molecule type" value="Genomic_DNA"/>
</dbReference>
<evidence type="ECO:0000313" key="18">
    <source>
        <dbReference type="EMBL" id="AIX39708.1"/>
    </source>
</evidence>
<dbReference type="EMBL" id="KJ019137">
    <property type="protein sequence ID" value="AIX40136.1"/>
    <property type="molecule type" value="Genomic_DNA"/>
</dbReference>
<dbReference type="EMBL" id="KJ019026">
    <property type="protein sequence ID" value="AIX14376.1"/>
    <property type="molecule type" value="Genomic_DNA"/>
</dbReference>
<dbReference type="EMBL" id="KJ019055">
    <property type="protein sequence ID" value="AIX20871.1"/>
    <property type="molecule type" value="Genomic_DNA"/>
</dbReference>
<reference evidence="25 26" key="1">
    <citation type="submission" date="2013-12" db="EMBL/GenBank/DDBJ databases">
        <title>Ecological redundancy of diverse viral populations within a natural community.</title>
        <authorList>
            <person name="Gregory A.C."/>
            <person name="LaButti K."/>
            <person name="Copeland A."/>
            <person name="Woyke T."/>
            <person name="Sullivan M.B."/>
        </authorList>
    </citation>
    <scope>NUCLEOTIDE SEQUENCE [LARGE SCALE GENOMIC DNA]</scope>
    <source>
        <strain evidence="18">Syn7803C101</strain>
        <strain evidence="19">Syn7803C104</strain>
        <strain evidence="20">Syn7803C107</strain>
        <strain evidence="21">Syn7803C26</strain>
        <strain evidence="22">Syn7803C31</strain>
        <strain evidence="23">Syn7803C33</strain>
        <strain evidence="24">Syn7803C38</strain>
        <strain evidence="2">Syn7803C42</strain>
        <strain evidence="3">Syn7803C47</strain>
        <strain evidence="4">Syn7803C53</strain>
        <strain evidence="5">Syn7803C59</strain>
        <strain evidence="6">Syn7803C60</strain>
        <strain evidence="7">Syn7803C86</strain>
        <strain evidence="8">Syn7803C99</strain>
        <strain evidence="14">Syn7803US1</strain>
        <strain evidence="9">Syn7803US101</strain>
        <strain evidence="10">Syn7803US112</strain>
        <strain evidence="11">Syn7803US117</strain>
        <strain evidence="12">Syn7803US123</strain>
        <strain evidence="13">Syn7803US19</strain>
        <strain evidence="15">Syn7803US60</strain>
        <strain evidence="16">Syn7803US62</strain>
        <strain evidence="17">Syn7803US79</strain>
    </source>
</reference>
<dbReference type="EMBL" id="KJ019030">
    <property type="protein sequence ID" value="AIX15240.1"/>
    <property type="molecule type" value="Genomic_DNA"/>
</dbReference>
<protein>
    <submittedName>
        <fullName evidence="2">Uncharacterized protein</fullName>
    </submittedName>
</protein>
<evidence type="ECO:0000313" key="17">
    <source>
        <dbReference type="EMBL" id="AIX36827.1"/>
    </source>
</evidence>
<evidence type="ECO:0000313" key="6">
    <source>
        <dbReference type="EMBL" id="AIX17204.1"/>
    </source>
</evidence>
<dbReference type="EMBL" id="KJ019153">
    <property type="protein sequence ID" value="AIX44402.1"/>
    <property type="molecule type" value="Genomic_DNA"/>
</dbReference>
<evidence type="ECO:0000313" key="27">
    <source>
        <dbReference type="Proteomes" id="UP000185396"/>
    </source>
</evidence>
<dbReference type="Proteomes" id="UP000185405">
    <property type="component" value="Segment"/>
</dbReference>
<dbReference type="Proteomes" id="UP000185392">
    <property type="component" value="Segment"/>
</dbReference>
<organism evidence="2 27">
    <name type="scientific">Synechococcus phage ACG-2014a</name>
    <dbReference type="NCBI Taxonomy" id="1493507"/>
    <lineage>
        <taxon>Viruses</taxon>
        <taxon>Duplodnaviria</taxon>
        <taxon>Heunggongvirae</taxon>
        <taxon>Uroviricota</taxon>
        <taxon>Caudoviricetes</taxon>
        <taxon>Pantevenvirales</taxon>
        <taxon>Kyanoviridae</taxon>
        <taxon>Acionnavirus</taxon>
        <taxon>Acionnavirus monteraybay</taxon>
    </lineage>
</organism>
<dbReference type="Proteomes" id="UP000185399">
    <property type="component" value="Segment"/>
</dbReference>
<evidence type="ECO:0000313" key="8">
    <source>
        <dbReference type="EMBL" id="AIX23172.1"/>
    </source>
</evidence>